<dbReference type="AlphaFoldDB" id="A0AAD6V377"/>
<evidence type="ECO:0000256" key="1">
    <source>
        <dbReference type="SAM" id="SignalP"/>
    </source>
</evidence>
<keyword evidence="1" id="KW-0732">Signal</keyword>
<evidence type="ECO:0000313" key="2">
    <source>
        <dbReference type="EMBL" id="KAJ7196250.1"/>
    </source>
</evidence>
<reference evidence="2" key="1">
    <citation type="submission" date="2023-03" db="EMBL/GenBank/DDBJ databases">
        <title>Massive genome expansion in bonnet fungi (Mycena s.s.) driven by repeated elements and novel gene families across ecological guilds.</title>
        <authorList>
            <consortium name="Lawrence Berkeley National Laboratory"/>
            <person name="Harder C.B."/>
            <person name="Miyauchi S."/>
            <person name="Viragh M."/>
            <person name="Kuo A."/>
            <person name="Thoen E."/>
            <person name="Andreopoulos B."/>
            <person name="Lu D."/>
            <person name="Skrede I."/>
            <person name="Drula E."/>
            <person name="Henrissat B."/>
            <person name="Morin E."/>
            <person name="Kohler A."/>
            <person name="Barry K."/>
            <person name="LaButti K."/>
            <person name="Morin E."/>
            <person name="Salamov A."/>
            <person name="Lipzen A."/>
            <person name="Mereny Z."/>
            <person name="Hegedus B."/>
            <person name="Baldrian P."/>
            <person name="Stursova M."/>
            <person name="Weitz H."/>
            <person name="Taylor A."/>
            <person name="Grigoriev I.V."/>
            <person name="Nagy L.G."/>
            <person name="Martin F."/>
            <person name="Kauserud H."/>
        </authorList>
    </citation>
    <scope>NUCLEOTIDE SEQUENCE</scope>
    <source>
        <strain evidence="2">9144</strain>
    </source>
</reference>
<feature type="signal peptide" evidence="1">
    <location>
        <begin position="1"/>
        <end position="17"/>
    </location>
</feature>
<comment type="caution">
    <text evidence="2">The sequence shown here is derived from an EMBL/GenBank/DDBJ whole genome shotgun (WGS) entry which is preliminary data.</text>
</comment>
<evidence type="ECO:0000313" key="3">
    <source>
        <dbReference type="Proteomes" id="UP001219525"/>
    </source>
</evidence>
<dbReference type="Proteomes" id="UP001219525">
    <property type="component" value="Unassembled WGS sequence"/>
</dbReference>
<dbReference type="EMBL" id="JARJCW010000085">
    <property type="protein sequence ID" value="KAJ7196250.1"/>
    <property type="molecule type" value="Genomic_DNA"/>
</dbReference>
<protein>
    <submittedName>
        <fullName evidence="2">Uncharacterized protein</fullName>
    </submittedName>
</protein>
<sequence>MHLRNLTKIAFLGAAFALPAPAAPSFPQVTQTIVAPSHLSANVAIPTAPPFVPSADNLIVNTTVPQGEDAFLGWTFLDMGFTPGTVVHDGSAINVTMFFTAPGSVEQLAIGHVVRSVSLIHGADGYTCSLFSGPQIGFCAFNAGSASWAFVDSSVIGTYTGRWNVEFGQSTQPDAPIDPDTGCGPEPFNITTMEFVRTWEVVPAA</sequence>
<accession>A0AAD6V377</accession>
<proteinExistence type="predicted"/>
<feature type="chain" id="PRO_5041920283" evidence="1">
    <location>
        <begin position="18"/>
        <end position="205"/>
    </location>
</feature>
<keyword evidence="3" id="KW-1185">Reference proteome</keyword>
<organism evidence="2 3">
    <name type="scientific">Mycena pura</name>
    <dbReference type="NCBI Taxonomy" id="153505"/>
    <lineage>
        <taxon>Eukaryota</taxon>
        <taxon>Fungi</taxon>
        <taxon>Dikarya</taxon>
        <taxon>Basidiomycota</taxon>
        <taxon>Agaricomycotina</taxon>
        <taxon>Agaricomycetes</taxon>
        <taxon>Agaricomycetidae</taxon>
        <taxon>Agaricales</taxon>
        <taxon>Marasmiineae</taxon>
        <taxon>Mycenaceae</taxon>
        <taxon>Mycena</taxon>
    </lineage>
</organism>
<name>A0AAD6V377_9AGAR</name>
<gene>
    <name evidence="2" type="ORF">GGX14DRAFT_575070</name>
</gene>